<proteinExistence type="predicted"/>
<sequence>MDLVNPVLCISYLMMKYLIWATLNLHFDACTWMGHEPVGIILTVVP</sequence>
<name>A0A2P2QWQ8_RHIMU</name>
<dbReference type="AlphaFoldDB" id="A0A2P2QWQ8"/>
<organism evidence="1">
    <name type="scientific">Rhizophora mucronata</name>
    <name type="common">Asiatic mangrove</name>
    <dbReference type="NCBI Taxonomy" id="61149"/>
    <lineage>
        <taxon>Eukaryota</taxon>
        <taxon>Viridiplantae</taxon>
        <taxon>Streptophyta</taxon>
        <taxon>Embryophyta</taxon>
        <taxon>Tracheophyta</taxon>
        <taxon>Spermatophyta</taxon>
        <taxon>Magnoliopsida</taxon>
        <taxon>eudicotyledons</taxon>
        <taxon>Gunneridae</taxon>
        <taxon>Pentapetalae</taxon>
        <taxon>rosids</taxon>
        <taxon>fabids</taxon>
        <taxon>Malpighiales</taxon>
        <taxon>Rhizophoraceae</taxon>
        <taxon>Rhizophora</taxon>
    </lineage>
</organism>
<accession>A0A2P2QWQ8</accession>
<dbReference type="EMBL" id="GGEC01090955">
    <property type="protein sequence ID" value="MBX71439.1"/>
    <property type="molecule type" value="Transcribed_RNA"/>
</dbReference>
<reference evidence="1" key="1">
    <citation type="submission" date="2018-02" db="EMBL/GenBank/DDBJ databases">
        <title>Rhizophora mucronata_Transcriptome.</title>
        <authorList>
            <person name="Meera S.P."/>
            <person name="Sreeshan A."/>
            <person name="Augustine A."/>
        </authorList>
    </citation>
    <scope>NUCLEOTIDE SEQUENCE</scope>
    <source>
        <tissue evidence="1">Leaf</tissue>
    </source>
</reference>
<evidence type="ECO:0000313" key="1">
    <source>
        <dbReference type="EMBL" id="MBX71439.1"/>
    </source>
</evidence>
<protein>
    <submittedName>
        <fullName evidence="1">Uncharacterized protein</fullName>
    </submittedName>
</protein>